<dbReference type="EMBL" id="LR797413">
    <property type="protein sequence ID" value="CAB4214189.1"/>
    <property type="molecule type" value="Genomic_DNA"/>
</dbReference>
<accession>A0A6J5SI20</accession>
<evidence type="ECO:0000313" key="2">
    <source>
        <dbReference type="EMBL" id="CAB4214189.1"/>
    </source>
</evidence>
<evidence type="ECO:0000313" key="1">
    <source>
        <dbReference type="EMBL" id="CAB4184186.1"/>
    </source>
</evidence>
<reference evidence="2" key="1">
    <citation type="submission" date="2020-05" db="EMBL/GenBank/DDBJ databases">
        <authorList>
            <person name="Chiriac C."/>
            <person name="Salcher M."/>
            <person name="Ghai R."/>
            <person name="Kavagutti S V."/>
        </authorList>
    </citation>
    <scope>NUCLEOTIDE SEQUENCE</scope>
</reference>
<proteinExistence type="predicted"/>
<sequence length="83" mass="9697">MNEPVAWMDGRGNLFKHPDDAERGQTMRPLFFEQPASVAFMDVPYRKWVGLTPEEILGFQDFTYADDFEFVNHIEALLKEKNT</sequence>
<organism evidence="2">
    <name type="scientific">uncultured Caudovirales phage</name>
    <dbReference type="NCBI Taxonomy" id="2100421"/>
    <lineage>
        <taxon>Viruses</taxon>
        <taxon>Duplodnaviria</taxon>
        <taxon>Heunggongvirae</taxon>
        <taxon>Uroviricota</taxon>
        <taxon>Caudoviricetes</taxon>
        <taxon>Peduoviridae</taxon>
        <taxon>Maltschvirus</taxon>
        <taxon>Maltschvirus maltsch</taxon>
    </lineage>
</organism>
<protein>
    <submittedName>
        <fullName evidence="2">Uncharacterized protein</fullName>
    </submittedName>
</protein>
<gene>
    <name evidence="1" type="ORF">UFOVP1102_43</name>
    <name evidence="2" type="ORF">UFOVP1463_30</name>
</gene>
<dbReference type="EMBL" id="LR797053">
    <property type="protein sequence ID" value="CAB4184186.1"/>
    <property type="molecule type" value="Genomic_DNA"/>
</dbReference>
<name>A0A6J5SI20_9CAUD</name>